<dbReference type="Proteomes" id="UP001168990">
    <property type="component" value="Unassembled WGS sequence"/>
</dbReference>
<dbReference type="Gene3D" id="2.30.30.140">
    <property type="match status" value="1"/>
</dbReference>
<evidence type="ECO:0000259" key="16">
    <source>
        <dbReference type="PROSITE" id="PS50089"/>
    </source>
</evidence>
<dbReference type="GO" id="GO:0044027">
    <property type="term" value="P:negative regulation of gene expression via chromosomal CpG island methylation"/>
    <property type="evidence" value="ECO:0007669"/>
    <property type="project" value="TreeGrafter"/>
</dbReference>
<dbReference type="AlphaFoldDB" id="A0AA39C762"/>
<dbReference type="GO" id="GO:0016567">
    <property type="term" value="P:protein ubiquitination"/>
    <property type="evidence" value="ECO:0007669"/>
    <property type="project" value="TreeGrafter"/>
</dbReference>
<evidence type="ECO:0000259" key="17">
    <source>
        <dbReference type="PROSITE" id="PS51015"/>
    </source>
</evidence>
<feature type="domain" description="PHD-type" evidence="14">
    <location>
        <begin position="277"/>
        <end position="343"/>
    </location>
</feature>
<dbReference type="InterPro" id="IPR019787">
    <property type="entry name" value="Znf_PHD-finger"/>
</dbReference>
<dbReference type="Pfam" id="PF00628">
    <property type="entry name" value="PHD"/>
    <property type="match status" value="1"/>
</dbReference>
<evidence type="ECO:0000256" key="1">
    <source>
        <dbReference type="ARBA" id="ARBA00000900"/>
    </source>
</evidence>
<keyword evidence="8" id="KW-0862">Zinc</keyword>
<protein>
    <recommendedName>
        <fullName evidence="3">RING-type E3 ubiquitin transferase</fullName>
        <ecNumber evidence="3">2.3.2.27</ecNumber>
    </recommendedName>
</protein>
<dbReference type="InterPro" id="IPR029071">
    <property type="entry name" value="Ubiquitin-like_domsf"/>
</dbReference>
<dbReference type="PROSITE" id="PS50089">
    <property type="entry name" value="ZF_RING_2"/>
    <property type="match status" value="2"/>
</dbReference>
<evidence type="ECO:0000313" key="19">
    <source>
        <dbReference type="Proteomes" id="UP001168990"/>
    </source>
</evidence>
<dbReference type="FunFam" id="2.30.280.10:FF:000004">
    <property type="entry name" value="E3 ubiquitin-protein ligase UHRF2"/>
    <property type="match status" value="1"/>
</dbReference>
<dbReference type="Pfam" id="PF12148">
    <property type="entry name" value="TTD"/>
    <property type="match status" value="1"/>
</dbReference>
<name>A0AA39C762_9HYME</name>
<evidence type="ECO:0000256" key="8">
    <source>
        <dbReference type="ARBA" id="ARBA00022833"/>
    </source>
</evidence>
<dbReference type="Gene3D" id="3.30.40.10">
    <property type="entry name" value="Zinc/RING finger domain, C3HC4 (zinc finger)"/>
    <property type="match status" value="1"/>
</dbReference>
<comment type="subcellular location">
    <subcellularLocation>
        <location evidence="13">Nucleus</location>
    </subcellularLocation>
</comment>
<sequence length="743" mass="85448">MIVKVRTIDGNVEESIEISKLMEIKEFKLEIATKFSMNIADIRLFYRGKQLENGYRICHYELNHHDVVQLFVISKNNMPIIDQLPDQSTTKNKIGCSTIISKSEQSNNLIEAKSPLYRIGDLIDCIDRSYGAWFEAIIKQIFVNKDDNSFVYRVQWQFLIDEEPFNVIENMIRPRARNRLDIQKIQLGQRVMVNYNTENPKKIGYWYDFTIEKIKKIKLGIQLVGTLHIASDETVINNCKIDVKNGIYKIEEPKVNSSPDSIDIHYLEEKIEQRKIAIICEACNDNRNEKCDECGCCVCSEKRNPHLIILCDECDKAYHITCLTPALEEVPEDDWYCPECKTDVDQVIKVGERLPEKKKKIKVELKKGQKDWGRGMGCMGRVRECTIVPPNHRGEVPGIEVGMSWKYRLQVSEAGVHRPHVAGIHGRESECAYSLVLSGGYEDDVDNGDEFIYTGSGGRDLSGNKRTAAQSSDQTLTKMNKALALNCKAKFNDIIGAAAENWRDGIPVRVVRSAKMRKHSQSHKYAPEQGFRYDGIYKVCKYFPEKGKSGFTVWRFILRRDDEIPAPWTAEGKKRIESLGIEMIDYEFPYANGNKKENSKQLVTGVKRTKKQKNIEQLVEVKRRKIIEYKLDKDLLQLIKNDDMNMRLWNECQSFLSQGKIAFINNVTDRFTCVCCREIVWKPITMPCLHNICNYCLNRSLKADVHTCPVCRCPLKKSQSMSINESLSLVLEKLFPGYGAGRF</sequence>
<dbReference type="Pfam" id="PF00240">
    <property type="entry name" value="ubiquitin"/>
    <property type="match status" value="1"/>
</dbReference>
<keyword evidence="7" id="KW-0833">Ubl conjugation pathway</keyword>
<dbReference type="Gene3D" id="3.10.20.90">
    <property type="entry name" value="Phosphatidylinositol 3-kinase Catalytic Subunit, Chain A, domain 1"/>
    <property type="match status" value="1"/>
</dbReference>
<keyword evidence="10 13" id="KW-0539">Nucleus</keyword>
<keyword evidence="11" id="KW-0131">Cell cycle</keyword>
<dbReference type="InterPro" id="IPR013083">
    <property type="entry name" value="Znf_RING/FYVE/PHD"/>
</dbReference>
<evidence type="ECO:0000256" key="10">
    <source>
        <dbReference type="ARBA" id="ARBA00023242"/>
    </source>
</evidence>
<dbReference type="GO" id="GO:0061630">
    <property type="term" value="F:ubiquitin protein ligase activity"/>
    <property type="evidence" value="ECO:0007669"/>
    <property type="project" value="UniProtKB-EC"/>
</dbReference>
<dbReference type="CDD" id="cd20387">
    <property type="entry name" value="Tudor_UHRF_rpt1"/>
    <property type="match status" value="1"/>
</dbReference>
<dbReference type="PROSITE" id="PS50053">
    <property type="entry name" value="UBIQUITIN_2"/>
    <property type="match status" value="1"/>
</dbReference>
<evidence type="ECO:0000256" key="2">
    <source>
        <dbReference type="ARBA" id="ARBA00004906"/>
    </source>
</evidence>
<dbReference type="EMBL" id="JAQQBS010001424">
    <property type="protein sequence ID" value="KAK0159160.1"/>
    <property type="molecule type" value="Genomic_DNA"/>
</dbReference>
<feature type="domain" description="Ubiquitin-like" evidence="15">
    <location>
        <begin position="1"/>
        <end position="77"/>
    </location>
</feature>
<evidence type="ECO:0000256" key="5">
    <source>
        <dbReference type="ARBA" id="ARBA00022723"/>
    </source>
</evidence>
<keyword evidence="6 12" id="KW-0863">Zinc-finger</keyword>
<dbReference type="InterPro" id="IPR000626">
    <property type="entry name" value="Ubiquitin-like_dom"/>
</dbReference>
<dbReference type="SMART" id="SM00466">
    <property type="entry name" value="SRA"/>
    <property type="match status" value="1"/>
</dbReference>
<feature type="domain" description="RING-type" evidence="16">
    <location>
        <begin position="296"/>
        <end position="341"/>
    </location>
</feature>
<dbReference type="InterPro" id="IPR045134">
    <property type="entry name" value="UHRF1/2-like"/>
</dbReference>
<evidence type="ECO:0000256" key="4">
    <source>
        <dbReference type="ARBA" id="ARBA00022679"/>
    </source>
</evidence>
<keyword evidence="9" id="KW-0238">DNA-binding</keyword>
<dbReference type="GO" id="GO:0005634">
    <property type="term" value="C:nucleus"/>
    <property type="evidence" value="ECO:0007669"/>
    <property type="project" value="UniProtKB-SubCell"/>
</dbReference>
<dbReference type="EC" id="2.3.2.27" evidence="3"/>
<dbReference type="CDD" id="cd15525">
    <property type="entry name" value="PHD_UHRF1_2"/>
    <property type="match status" value="1"/>
</dbReference>
<evidence type="ECO:0000256" key="3">
    <source>
        <dbReference type="ARBA" id="ARBA00012483"/>
    </source>
</evidence>
<dbReference type="Pfam" id="PF02182">
    <property type="entry name" value="SAD_SRA"/>
    <property type="match status" value="1"/>
</dbReference>
<dbReference type="SMART" id="SM00184">
    <property type="entry name" value="RING"/>
    <property type="match status" value="2"/>
</dbReference>
<dbReference type="PROSITE" id="PS51015">
    <property type="entry name" value="YDG"/>
    <property type="match status" value="1"/>
</dbReference>
<comment type="pathway">
    <text evidence="2">Protein modification; protein ubiquitination.</text>
</comment>
<dbReference type="InterPro" id="IPR001841">
    <property type="entry name" value="Znf_RING"/>
</dbReference>
<feature type="domain" description="RING-type" evidence="16">
    <location>
        <begin position="673"/>
        <end position="712"/>
    </location>
</feature>
<reference evidence="18" key="1">
    <citation type="journal article" date="2023" name="bioRxiv">
        <title>Scaffold-level genome assemblies of two parasitoid biocontrol wasps reveal the parthenogenesis mechanism and an associated novel virus.</title>
        <authorList>
            <person name="Inwood S."/>
            <person name="Skelly J."/>
            <person name="Guhlin J."/>
            <person name="Harrop T."/>
            <person name="Goldson S."/>
            <person name="Dearden P."/>
        </authorList>
    </citation>
    <scope>NUCLEOTIDE SEQUENCE</scope>
    <source>
        <strain evidence="18">Irish</strain>
        <tissue evidence="18">Whole body</tissue>
    </source>
</reference>
<dbReference type="GO" id="GO:0008270">
    <property type="term" value="F:zinc ion binding"/>
    <property type="evidence" value="ECO:0007669"/>
    <property type="project" value="UniProtKB-KW"/>
</dbReference>
<keyword evidence="5" id="KW-0479">Metal-binding</keyword>
<dbReference type="SUPFAM" id="SSF57850">
    <property type="entry name" value="RING/U-box"/>
    <property type="match status" value="1"/>
</dbReference>
<dbReference type="Gene3D" id="2.30.30.1150">
    <property type="match status" value="1"/>
</dbReference>
<dbReference type="InterPro" id="IPR001965">
    <property type="entry name" value="Znf_PHD"/>
</dbReference>
<evidence type="ECO:0000259" key="14">
    <source>
        <dbReference type="PROSITE" id="PS50016"/>
    </source>
</evidence>
<comment type="catalytic activity">
    <reaction evidence="1">
        <text>S-ubiquitinyl-[E2 ubiquitin-conjugating enzyme]-L-cysteine + [acceptor protein]-L-lysine = [E2 ubiquitin-conjugating enzyme]-L-cysteine + N(6)-ubiquitinyl-[acceptor protein]-L-lysine.</text>
        <dbReference type="EC" id="2.3.2.27"/>
    </reaction>
</comment>
<dbReference type="PROSITE" id="PS50016">
    <property type="entry name" value="ZF_PHD_2"/>
    <property type="match status" value="1"/>
</dbReference>
<keyword evidence="4" id="KW-0808">Transferase</keyword>
<dbReference type="InterPro" id="IPR011011">
    <property type="entry name" value="Znf_FYVE_PHD"/>
</dbReference>
<evidence type="ECO:0000256" key="9">
    <source>
        <dbReference type="ARBA" id="ARBA00023125"/>
    </source>
</evidence>
<accession>A0AA39C762</accession>
<dbReference type="InterPro" id="IPR017907">
    <property type="entry name" value="Znf_RING_CS"/>
</dbReference>
<dbReference type="GO" id="GO:0003677">
    <property type="term" value="F:DNA binding"/>
    <property type="evidence" value="ECO:0007669"/>
    <property type="project" value="UniProtKB-KW"/>
</dbReference>
<keyword evidence="19" id="KW-1185">Reference proteome</keyword>
<dbReference type="PANTHER" id="PTHR14140">
    <property type="entry name" value="E3 UBIQUITIN-PROTEIN LIGASE UHRF-RELATED"/>
    <property type="match status" value="1"/>
</dbReference>
<reference evidence="18" key="2">
    <citation type="submission" date="2023-03" db="EMBL/GenBank/DDBJ databases">
        <authorList>
            <person name="Inwood S.N."/>
            <person name="Skelly J.G."/>
            <person name="Guhlin J."/>
            <person name="Harrop T.W.R."/>
            <person name="Goldson S.G."/>
            <person name="Dearden P.K."/>
        </authorList>
    </citation>
    <scope>NUCLEOTIDE SEQUENCE</scope>
    <source>
        <strain evidence="18">Irish</strain>
        <tissue evidence="18">Whole body</tissue>
    </source>
</reference>
<evidence type="ECO:0000256" key="6">
    <source>
        <dbReference type="ARBA" id="ARBA00022771"/>
    </source>
</evidence>
<comment type="caution">
    <text evidence="18">The sequence shown here is derived from an EMBL/GenBank/DDBJ whole genome shotgun (WGS) entry which is preliminary data.</text>
</comment>
<evidence type="ECO:0000256" key="11">
    <source>
        <dbReference type="ARBA" id="ARBA00023306"/>
    </source>
</evidence>
<dbReference type="SUPFAM" id="SSF54236">
    <property type="entry name" value="Ubiquitin-like"/>
    <property type="match status" value="1"/>
</dbReference>
<dbReference type="InterPro" id="IPR021991">
    <property type="entry name" value="TTD_dom"/>
</dbReference>
<dbReference type="SUPFAM" id="SSF57903">
    <property type="entry name" value="FYVE/PHD zinc finger"/>
    <property type="match status" value="1"/>
</dbReference>
<dbReference type="PROSITE" id="PS00518">
    <property type="entry name" value="ZF_RING_1"/>
    <property type="match status" value="1"/>
</dbReference>
<proteinExistence type="predicted"/>
<evidence type="ECO:0000259" key="15">
    <source>
        <dbReference type="PROSITE" id="PS50053"/>
    </source>
</evidence>
<feature type="domain" description="YDG" evidence="17">
    <location>
        <begin position="394"/>
        <end position="560"/>
    </location>
</feature>
<organism evidence="18 19">
    <name type="scientific">Microctonus aethiopoides</name>
    <dbReference type="NCBI Taxonomy" id="144406"/>
    <lineage>
        <taxon>Eukaryota</taxon>
        <taxon>Metazoa</taxon>
        <taxon>Ecdysozoa</taxon>
        <taxon>Arthropoda</taxon>
        <taxon>Hexapoda</taxon>
        <taxon>Insecta</taxon>
        <taxon>Pterygota</taxon>
        <taxon>Neoptera</taxon>
        <taxon>Endopterygota</taxon>
        <taxon>Hymenoptera</taxon>
        <taxon>Apocrita</taxon>
        <taxon>Ichneumonoidea</taxon>
        <taxon>Braconidae</taxon>
        <taxon>Euphorinae</taxon>
        <taxon>Microctonus</taxon>
    </lineage>
</organism>
<dbReference type="SUPFAM" id="SSF88697">
    <property type="entry name" value="PUA domain-like"/>
    <property type="match status" value="1"/>
</dbReference>
<dbReference type="InterPro" id="IPR003105">
    <property type="entry name" value="SRA_YDG"/>
</dbReference>
<evidence type="ECO:0000256" key="12">
    <source>
        <dbReference type="PROSITE-ProRule" id="PRU00175"/>
    </source>
</evidence>
<gene>
    <name evidence="18" type="ORF">PV328_010081</name>
</gene>
<dbReference type="InterPro" id="IPR015947">
    <property type="entry name" value="PUA-like_sf"/>
</dbReference>
<dbReference type="InterPro" id="IPR036987">
    <property type="entry name" value="SRA-YDG_sf"/>
</dbReference>
<evidence type="ECO:0000313" key="18">
    <source>
        <dbReference type="EMBL" id="KAK0159160.1"/>
    </source>
</evidence>
<dbReference type="SMART" id="SM00249">
    <property type="entry name" value="PHD"/>
    <property type="match status" value="1"/>
</dbReference>
<evidence type="ECO:0000256" key="7">
    <source>
        <dbReference type="ARBA" id="ARBA00022786"/>
    </source>
</evidence>
<evidence type="ECO:0000256" key="13">
    <source>
        <dbReference type="PROSITE-ProRule" id="PRU00358"/>
    </source>
</evidence>
<dbReference type="PANTHER" id="PTHR14140:SF45">
    <property type="entry name" value="RING-TYPE E3 UBIQUITIN TRANSFERASE"/>
    <property type="match status" value="1"/>
</dbReference>
<dbReference type="Gene3D" id="2.30.280.10">
    <property type="entry name" value="SRA-YDG"/>
    <property type="match status" value="1"/>
</dbReference>